<sequence>MVESSGLPCAVIASRSPQLPPARPYYTGAGATHAPPDICALVVLTAQHLASTGMILRTGVDKGADAAFAAGAGERREIYAPHTGAGGYKDGIVIGDAEVIQQAVAVAVGLHPDWRSYNDFSRRAHLRRVFQMLGKDLRTPSAFLICWAPTEDGVVEGSVRTAVALAHERAIPAYNLHELTTRTRFRERLEELQQVHW</sequence>
<dbReference type="STRING" id="1183438.GKIL_0361"/>
<dbReference type="HOGENOM" id="CLU_1466601_0_0_3"/>
<dbReference type="OrthoDB" id="3035174at2"/>
<keyword evidence="2" id="KW-1185">Reference proteome</keyword>
<evidence type="ECO:0000313" key="1">
    <source>
        <dbReference type="EMBL" id="AGY56608.1"/>
    </source>
</evidence>
<protein>
    <submittedName>
        <fullName evidence="1">Uncharacterized protein</fullName>
    </submittedName>
</protein>
<reference evidence="1 2" key="1">
    <citation type="journal article" date="2013" name="PLoS ONE">
        <title>Cultivation and Complete Genome Sequencing of Gloeobacter kilaueensis sp. nov., from a Lava Cave in Kilauea Caldera, Hawai'i.</title>
        <authorList>
            <person name="Saw J.H."/>
            <person name="Schatz M."/>
            <person name="Brown M.V."/>
            <person name="Kunkel D.D."/>
            <person name="Foster J.S."/>
            <person name="Shick H."/>
            <person name="Christensen S."/>
            <person name="Hou S."/>
            <person name="Wan X."/>
            <person name="Donachie S.P."/>
        </authorList>
    </citation>
    <scope>NUCLEOTIDE SEQUENCE [LARGE SCALE GENOMIC DNA]</scope>
    <source>
        <strain evidence="2">JS</strain>
    </source>
</reference>
<dbReference type="RefSeq" id="WP_023171625.1">
    <property type="nucleotide sequence ID" value="NC_022600.1"/>
</dbReference>
<dbReference type="AlphaFoldDB" id="U5QCN6"/>
<dbReference type="EMBL" id="CP003587">
    <property type="protein sequence ID" value="AGY56608.1"/>
    <property type="molecule type" value="Genomic_DNA"/>
</dbReference>
<evidence type="ECO:0000313" key="2">
    <source>
        <dbReference type="Proteomes" id="UP000017396"/>
    </source>
</evidence>
<dbReference type="Proteomes" id="UP000017396">
    <property type="component" value="Chromosome"/>
</dbReference>
<dbReference type="eggNOG" id="COG1611">
    <property type="taxonomic scope" value="Bacteria"/>
</dbReference>
<organism evidence="1 2">
    <name type="scientific">Gloeobacter kilaueensis (strain ATCC BAA-2537 / CCAP 1431/1 / ULC 316 / JS1)</name>
    <dbReference type="NCBI Taxonomy" id="1183438"/>
    <lineage>
        <taxon>Bacteria</taxon>
        <taxon>Bacillati</taxon>
        <taxon>Cyanobacteriota</taxon>
        <taxon>Cyanophyceae</taxon>
        <taxon>Gloeobacterales</taxon>
        <taxon>Gloeobacteraceae</taxon>
        <taxon>Gloeobacter</taxon>
    </lineage>
</organism>
<gene>
    <name evidence="1" type="ORF">GKIL_0361</name>
</gene>
<accession>U5QCN6</accession>
<name>U5QCN6_GLOK1</name>
<proteinExistence type="predicted"/>
<dbReference type="KEGG" id="glj:GKIL_0361"/>